<gene>
    <name evidence="1" type="ORF">MKZ38_010547</name>
</gene>
<protein>
    <submittedName>
        <fullName evidence="1">Uncharacterized protein</fullName>
    </submittedName>
</protein>
<dbReference type="Proteomes" id="UP001201980">
    <property type="component" value="Unassembled WGS sequence"/>
</dbReference>
<name>A0AAD5WUG4_9PEZI</name>
<evidence type="ECO:0000313" key="1">
    <source>
        <dbReference type="EMBL" id="KAJ2903041.1"/>
    </source>
</evidence>
<dbReference type="EMBL" id="JAKWBI020000093">
    <property type="protein sequence ID" value="KAJ2903041.1"/>
    <property type="molecule type" value="Genomic_DNA"/>
</dbReference>
<reference evidence="1" key="1">
    <citation type="submission" date="2022-07" db="EMBL/GenBank/DDBJ databases">
        <title>Draft genome sequence of Zalerion maritima ATCC 34329, a (micro)plastics degrading marine fungus.</title>
        <authorList>
            <person name="Paco A."/>
            <person name="Goncalves M.F.M."/>
            <person name="Rocha-Santos T.A.P."/>
            <person name="Alves A."/>
        </authorList>
    </citation>
    <scope>NUCLEOTIDE SEQUENCE</scope>
    <source>
        <strain evidence="1">ATCC 34329</strain>
    </source>
</reference>
<proteinExistence type="predicted"/>
<dbReference type="AlphaFoldDB" id="A0AAD5WUG4"/>
<organism evidence="1 2">
    <name type="scientific">Zalerion maritima</name>
    <dbReference type="NCBI Taxonomy" id="339359"/>
    <lineage>
        <taxon>Eukaryota</taxon>
        <taxon>Fungi</taxon>
        <taxon>Dikarya</taxon>
        <taxon>Ascomycota</taxon>
        <taxon>Pezizomycotina</taxon>
        <taxon>Sordariomycetes</taxon>
        <taxon>Lulworthiomycetidae</taxon>
        <taxon>Lulworthiales</taxon>
        <taxon>Lulworthiaceae</taxon>
        <taxon>Zalerion</taxon>
    </lineage>
</organism>
<accession>A0AAD5WUG4</accession>
<evidence type="ECO:0000313" key="2">
    <source>
        <dbReference type="Proteomes" id="UP001201980"/>
    </source>
</evidence>
<sequence>MQFEHWEAFREVGKGSQVLGCIVFRGRIASNGDILRLLTGMEKDQTTPAYLCTKFPWRRLTDPSLSAKETIPLYTTEDEDIISSADTESGCKSEETVSAAETELTQLSFTEEEEFYIPEELKEDEYSTEGDDIEDHDYIFSHRGFEPWALAVEMGDAQGASGETMIRESGEGITMGTMGPVEEVAGVAEEGGEEMEEGVMMAMMTMISMMILVK</sequence>
<keyword evidence="2" id="KW-1185">Reference proteome</keyword>
<comment type="caution">
    <text evidence="1">The sequence shown here is derived from an EMBL/GenBank/DDBJ whole genome shotgun (WGS) entry which is preliminary data.</text>
</comment>